<proteinExistence type="predicted"/>
<dbReference type="GO" id="GO:0046685">
    <property type="term" value="P:response to arsenic-containing substance"/>
    <property type="evidence" value="ECO:0007669"/>
    <property type="project" value="UniProtKB-KW"/>
</dbReference>
<sequence length="164" mass="18219">MKKDVLFVCVHNSARSQMAEEYVKLLSNGEITAESAGFEPGVINPLVVEAMEEEGVDLSDKKTQSVFELFKKGHTYGAVITVCSDSEGGSCPIFPGMTHRLHMPFPDPSTLEGSHEEKLAKVREIRDEIKALMKDFVAWYKDPNKGRLNSIWNTADIKGRATSE</sequence>
<comment type="caution">
    <text evidence="3">The sequence shown here is derived from an EMBL/GenBank/DDBJ whole genome shotgun (WGS) entry which is preliminary data.</text>
</comment>
<dbReference type="Gene3D" id="3.40.50.2300">
    <property type="match status" value="1"/>
</dbReference>
<evidence type="ECO:0000256" key="1">
    <source>
        <dbReference type="ARBA" id="ARBA00022849"/>
    </source>
</evidence>
<dbReference type="InterPro" id="IPR023485">
    <property type="entry name" value="Ptyr_pPase"/>
</dbReference>
<dbReference type="CDD" id="cd16345">
    <property type="entry name" value="LMWP_ArsC"/>
    <property type="match status" value="1"/>
</dbReference>
<keyword evidence="4" id="KW-1185">Reference proteome</keyword>
<evidence type="ECO:0000259" key="2">
    <source>
        <dbReference type="SMART" id="SM00226"/>
    </source>
</evidence>
<dbReference type="Pfam" id="PF01451">
    <property type="entry name" value="LMWPc"/>
    <property type="match status" value="1"/>
</dbReference>
<dbReference type="PANTHER" id="PTHR43428:SF1">
    <property type="entry name" value="ARSENATE REDUCTASE"/>
    <property type="match status" value="1"/>
</dbReference>
<dbReference type="Proteomes" id="UP000448292">
    <property type="component" value="Unassembled WGS sequence"/>
</dbReference>
<organism evidence="3 4">
    <name type="scientific">Oceanidesulfovibrio indonesiensis</name>
    <dbReference type="NCBI Taxonomy" id="54767"/>
    <lineage>
        <taxon>Bacteria</taxon>
        <taxon>Pseudomonadati</taxon>
        <taxon>Thermodesulfobacteriota</taxon>
        <taxon>Desulfovibrionia</taxon>
        <taxon>Desulfovibrionales</taxon>
        <taxon>Desulfovibrionaceae</taxon>
        <taxon>Oceanidesulfovibrio</taxon>
    </lineage>
</organism>
<dbReference type="EMBL" id="QMIE01000002">
    <property type="protein sequence ID" value="TVM19314.1"/>
    <property type="molecule type" value="Genomic_DNA"/>
</dbReference>
<name>A0A7M3MHZ7_9BACT</name>
<dbReference type="InterPro" id="IPR036196">
    <property type="entry name" value="Ptyr_pPase_sf"/>
</dbReference>
<reference evidence="3 4" key="1">
    <citation type="submission" date="2018-06" db="EMBL/GenBank/DDBJ databases">
        <title>Complete genome of Desulfovibrio indonesiensis P37SLT.</title>
        <authorList>
            <person name="Crispim J.S."/>
            <person name="Vidigal P.M.P."/>
            <person name="Silva L.C.F."/>
            <person name="Laguardia C.N."/>
            <person name="Araujo L.C."/>
            <person name="Dias R.S."/>
            <person name="Sousa M.P."/>
            <person name="Paula S.O."/>
            <person name="Silva C."/>
        </authorList>
    </citation>
    <scope>NUCLEOTIDE SEQUENCE [LARGE SCALE GENOMIC DNA]</scope>
    <source>
        <strain evidence="3 4">P37SLT</strain>
    </source>
</reference>
<dbReference type="OrthoDB" id="9784339at2"/>
<dbReference type="RefSeq" id="WP_144301672.1">
    <property type="nucleotide sequence ID" value="NZ_QMIE01000002.1"/>
</dbReference>
<evidence type="ECO:0000313" key="3">
    <source>
        <dbReference type="EMBL" id="TVM19314.1"/>
    </source>
</evidence>
<dbReference type="AlphaFoldDB" id="A0A7M3MHZ7"/>
<evidence type="ECO:0000313" key="4">
    <source>
        <dbReference type="Proteomes" id="UP000448292"/>
    </source>
</evidence>
<dbReference type="SMART" id="SM00226">
    <property type="entry name" value="LMWPc"/>
    <property type="match status" value="1"/>
</dbReference>
<gene>
    <name evidence="3" type="ORF">DPQ33_02845</name>
</gene>
<dbReference type="PANTHER" id="PTHR43428">
    <property type="entry name" value="ARSENATE REDUCTASE"/>
    <property type="match status" value="1"/>
</dbReference>
<keyword evidence="1" id="KW-0059">Arsenical resistance</keyword>
<dbReference type="SUPFAM" id="SSF52788">
    <property type="entry name" value="Phosphotyrosine protein phosphatases I"/>
    <property type="match status" value="1"/>
</dbReference>
<accession>A0A7M3MHZ7</accession>
<protein>
    <submittedName>
        <fullName evidence="3">Arsenate reductase ArsC</fullName>
    </submittedName>
</protein>
<feature type="domain" description="Phosphotyrosine protein phosphatase I" evidence="2">
    <location>
        <begin position="3"/>
        <end position="139"/>
    </location>
</feature>